<dbReference type="InterPro" id="IPR036962">
    <property type="entry name" value="Glyco_hydro_3_N_sf"/>
</dbReference>
<evidence type="ECO:0000256" key="15">
    <source>
        <dbReference type="ARBA" id="ARBA00023288"/>
    </source>
</evidence>
<comment type="subcellular location">
    <subcellularLocation>
        <location evidence="2">Golgi apparatus</location>
    </subcellularLocation>
    <subcellularLocation>
        <location evidence="1">Membrane</location>
        <topology evidence="1">Multi-pass membrane protein</topology>
    </subcellularLocation>
</comment>
<organism evidence="22 23">
    <name type="scientific">Vitis vinifera</name>
    <name type="common">Grape</name>
    <dbReference type="NCBI Taxonomy" id="29760"/>
    <lineage>
        <taxon>Eukaryota</taxon>
        <taxon>Viridiplantae</taxon>
        <taxon>Streptophyta</taxon>
        <taxon>Embryophyta</taxon>
        <taxon>Tracheophyta</taxon>
        <taxon>Spermatophyta</taxon>
        <taxon>Magnoliopsida</taxon>
        <taxon>eudicotyledons</taxon>
        <taxon>Gunneridae</taxon>
        <taxon>Pentapetalae</taxon>
        <taxon>rosids</taxon>
        <taxon>Vitales</taxon>
        <taxon>Vitaceae</taxon>
        <taxon>Viteae</taxon>
        <taxon>Vitis</taxon>
    </lineage>
</organism>
<proteinExistence type="inferred from homology"/>
<evidence type="ECO:0000256" key="14">
    <source>
        <dbReference type="ARBA" id="ARBA00023136"/>
    </source>
</evidence>
<dbReference type="InterPro" id="IPR013783">
    <property type="entry name" value="Ig-like_fold"/>
</dbReference>
<dbReference type="PROSITE" id="PS50920">
    <property type="entry name" value="SOLCAR"/>
    <property type="match status" value="2"/>
</dbReference>
<dbReference type="Pfam" id="PF01915">
    <property type="entry name" value="Glyco_hydro_3_C"/>
    <property type="match status" value="1"/>
</dbReference>
<dbReference type="GO" id="GO:0016020">
    <property type="term" value="C:membrane"/>
    <property type="evidence" value="ECO:0007669"/>
    <property type="project" value="UniProtKB-SubCell"/>
</dbReference>
<feature type="repeat" description="Solcar" evidence="19">
    <location>
        <begin position="95"/>
        <end position="183"/>
    </location>
</feature>
<keyword evidence="16" id="KW-0326">Glycosidase</keyword>
<dbReference type="Pfam" id="PF00933">
    <property type="entry name" value="Glyco_hydro_3"/>
    <property type="match status" value="1"/>
</dbReference>
<dbReference type="Gene3D" id="3.40.50.300">
    <property type="entry name" value="P-loop containing nucleotide triphosphate hydrolases"/>
    <property type="match status" value="1"/>
</dbReference>
<dbReference type="Proteomes" id="UP000288805">
    <property type="component" value="Unassembled WGS sequence"/>
</dbReference>
<sequence>MAVETEAATPGLALAETDINWNRLDKTRFHIIGAILFTAQSALLHPTAVVKTRMQVDGSGLSHMGGRVLALTSLEVSKDMMFKYTKHLDMPEATRVGIANGVAGLSSNLVSCVYYVPLDVVCQRLMVQGLPGTAYCSGPFDVVHKVMKAEGFRGMYRGFGLTAVTQSPAYALWWGVYGAAQHMIWRSLDYRENTERKPSHLEMATVQASAGIVAGACSSVVTTPIDTVKTRLQVMDNYGAGRPSVMKTAKTLLKEDGWRGFYRGEIIPEASVTFFNGGQQKLQSTASESRIGSFSVILMRRRYAAIEILSLRKSSESGIGGGGGQLLFFAWRSTLSDLSLRCWFPSLLREIGEKEGNSRYESDVLCSLVYENRKLSCTDSDVVIGLSSLPDLMDLPFYDGDDKKMGLSFTKLFSRLFAKKEMRILMVGLDAAGKTTILYKLKLGEIVTTIPTIGFNVETVEYKNISFTVWDVGGQDKLSLLDIDMLIEFDMLMKSLVLTSCPPIRPLWRHYFQNTQGLIFVVDSNDRDRVVEARDELHRMLNEDELRDAVLLVFANKQDLPNAMNAAEITDKLGLHSLRQRHWYIQSTCATSGEGLYEGLDWLSNNIANKQGMFLSEGFDVPGNYSHVCDPARVKDLVDRMTLEEKATNVIYKAAGVERIGLPPYQWWSEALHGVSSVSINGPTFFDETVPGATSFPNVILSAASFNQSLWKTIRQVISCFKGSKSHVQFRPCGVDILVSKCECSEGSEMGKDPGDGGEDPFTVSVYAVSYVRGLQDVEGTENTTDLNSRPLKVSSSGKHFAAYDLDNWLNVDRNHFNARVSEQDMAETFLRPFEACVREGDVSGVMCSFNNINGIPPCADPRLFKGTIRDEWNLHGYIVSDCWSIETIVEDQKFLDVTGEEAVALNLKAGLDLECGHYYNDSPASAVMAGRVGQHDLDQSLSNLYVVLMRLGEAARQGIVLLKNDNATLPLKSVKNLALVGPNADAYGAMMGNYAGPPCRSVSPRDAFSAIGNVTYEMGCGDVLCHNDTYVYKAVEAAKHADTTIIVVGITDVSIGTEDKDRVDLLLPGYQTHLVNQIAKATTAPIILVEGGNAIADVVYGKYNPGGRLPVTWYENGYVGMLPMTSMALSPHKVNPHPLEEVATMPQHGLQHLQLKTVGSMDGSEVVIVYSSPPSGIVGTHIKQVIGFERVFVKVGGREGEVFYERLQEFGHCS</sequence>
<dbReference type="Gene3D" id="1.50.40.10">
    <property type="entry name" value="Mitochondrial carrier domain"/>
    <property type="match status" value="1"/>
</dbReference>
<dbReference type="InterPro" id="IPR027417">
    <property type="entry name" value="P-loop_NTPase"/>
</dbReference>
<keyword evidence="7" id="KW-0732">Signal</keyword>
<dbReference type="GO" id="GO:0005525">
    <property type="term" value="F:GTP binding"/>
    <property type="evidence" value="ECO:0007669"/>
    <property type="project" value="UniProtKB-KW"/>
</dbReference>
<evidence type="ECO:0000256" key="12">
    <source>
        <dbReference type="ARBA" id="ARBA00023034"/>
    </source>
</evidence>
<keyword evidence="13 17" id="KW-0342">GTP-binding</keyword>
<feature type="binding site" evidence="17">
    <location>
        <begin position="556"/>
        <end position="559"/>
    </location>
    <ligand>
        <name>GTP</name>
        <dbReference type="ChEBI" id="CHEBI:37565"/>
    </ligand>
</feature>
<reference evidence="22 23" key="1">
    <citation type="journal article" date="2018" name="PLoS Genet.">
        <title>Population sequencing reveals clonal diversity and ancestral inbreeding in the grapevine cultivar Chardonnay.</title>
        <authorList>
            <person name="Roach M.J."/>
            <person name="Johnson D.L."/>
            <person name="Bohlmann J."/>
            <person name="van Vuuren H.J."/>
            <person name="Jones S.J."/>
            <person name="Pretorius I.S."/>
            <person name="Schmidt S.A."/>
            <person name="Borneman A.R."/>
        </authorList>
    </citation>
    <scope>NUCLEOTIDE SEQUENCE [LARGE SCALE GENOMIC DNA]</scope>
    <source>
        <strain evidence="23">cv. Chardonnay</strain>
        <tissue evidence="22">Leaf</tissue>
    </source>
</reference>
<evidence type="ECO:0000256" key="16">
    <source>
        <dbReference type="ARBA" id="ARBA00023295"/>
    </source>
</evidence>
<dbReference type="GO" id="GO:0046872">
    <property type="term" value="F:metal ion binding"/>
    <property type="evidence" value="ECO:0007669"/>
    <property type="project" value="UniProtKB-KW"/>
</dbReference>
<evidence type="ECO:0000256" key="2">
    <source>
        <dbReference type="ARBA" id="ARBA00004555"/>
    </source>
</evidence>
<evidence type="ECO:0000256" key="3">
    <source>
        <dbReference type="ARBA" id="ARBA00010290"/>
    </source>
</evidence>
<keyword evidence="18" id="KW-0460">Magnesium</keyword>
<dbReference type="FunFam" id="3.40.50.300:FF:003500">
    <property type="entry name" value="ADP-ribosylation factor 1"/>
    <property type="match status" value="2"/>
</dbReference>
<keyword evidence="6" id="KW-0519">Myristate</keyword>
<evidence type="ECO:0000256" key="6">
    <source>
        <dbReference type="ARBA" id="ARBA00022707"/>
    </source>
</evidence>
<keyword evidence="14 19" id="KW-0472">Membrane</keyword>
<dbReference type="Pfam" id="PF00025">
    <property type="entry name" value="Arf"/>
    <property type="match status" value="2"/>
</dbReference>
<dbReference type="GO" id="GO:0016004">
    <property type="term" value="F:phospholipase activator activity"/>
    <property type="evidence" value="ECO:0007669"/>
    <property type="project" value="UniProtKB-ARBA"/>
</dbReference>
<dbReference type="GO" id="GO:0005794">
    <property type="term" value="C:Golgi apparatus"/>
    <property type="evidence" value="ECO:0007669"/>
    <property type="project" value="UniProtKB-SubCell"/>
</dbReference>
<evidence type="ECO:0000256" key="19">
    <source>
        <dbReference type="PROSITE-ProRule" id="PRU00282"/>
    </source>
</evidence>
<evidence type="ECO:0000256" key="17">
    <source>
        <dbReference type="PIRSR" id="PIRSR606689-1"/>
    </source>
</evidence>
<dbReference type="SUPFAM" id="SSF52279">
    <property type="entry name" value="Beta-D-glucan exohydrolase, C-terminal domain"/>
    <property type="match status" value="1"/>
</dbReference>
<dbReference type="GO" id="GO:0003924">
    <property type="term" value="F:GTPase activity"/>
    <property type="evidence" value="ECO:0007669"/>
    <property type="project" value="InterPro"/>
</dbReference>
<comment type="similarity">
    <text evidence="3">Belongs to the small GTPase superfamily. Arf family.</text>
</comment>
<dbReference type="InterPro" id="IPR018108">
    <property type="entry name" value="MCP_transmembrane"/>
</dbReference>
<evidence type="ECO:0000256" key="18">
    <source>
        <dbReference type="PIRSR" id="PIRSR606689-2"/>
    </source>
</evidence>
<dbReference type="InterPro" id="IPR036881">
    <property type="entry name" value="Glyco_hydro_3_C_sf"/>
</dbReference>
<evidence type="ECO:0000256" key="10">
    <source>
        <dbReference type="ARBA" id="ARBA00022892"/>
    </source>
</evidence>
<protein>
    <submittedName>
        <fullName evidence="22">Putative beta-D-xylosidase 5</fullName>
    </submittedName>
</protein>
<feature type="binding site" evidence="17">
    <location>
        <position position="474"/>
    </location>
    <ligand>
        <name>GTP</name>
        <dbReference type="ChEBI" id="CHEBI:37565"/>
    </ligand>
</feature>
<feature type="binding site" evidence="17">
    <location>
        <begin position="428"/>
        <end position="435"/>
    </location>
    <ligand>
        <name>GTP</name>
        <dbReference type="ChEBI" id="CHEBI:37565"/>
    </ligand>
</feature>
<dbReference type="SUPFAM" id="SSF103506">
    <property type="entry name" value="Mitochondrial carrier"/>
    <property type="match status" value="1"/>
</dbReference>
<gene>
    <name evidence="22" type="primary">BXL5_3</name>
    <name evidence="22" type="ORF">CK203_001677</name>
</gene>
<keyword evidence="10" id="KW-0931">ER-Golgi transport</keyword>
<dbReference type="Gene3D" id="3.40.50.1700">
    <property type="entry name" value="Glycoside hydrolase family 3 C-terminal domain"/>
    <property type="match status" value="2"/>
</dbReference>
<keyword evidence="8 17" id="KW-0547">Nucleotide-binding</keyword>
<dbReference type="SUPFAM" id="SSF51445">
    <property type="entry name" value="(Trans)glycosidases"/>
    <property type="match status" value="1"/>
</dbReference>
<evidence type="ECO:0000256" key="9">
    <source>
        <dbReference type="ARBA" id="ARBA00022801"/>
    </source>
</evidence>
<dbReference type="PRINTS" id="PR00328">
    <property type="entry name" value="SAR1GTPBP"/>
</dbReference>
<feature type="domain" description="Glycoside hydrolase family 3 C-terminal" evidence="21">
    <location>
        <begin position="960"/>
        <end position="1089"/>
    </location>
</feature>
<keyword evidence="9" id="KW-0378">Hydrolase</keyword>
<dbReference type="GO" id="GO:0016192">
    <property type="term" value="P:vesicle-mediated transport"/>
    <property type="evidence" value="ECO:0007669"/>
    <property type="project" value="UniProtKB-KW"/>
</dbReference>
<dbReference type="InterPro" id="IPR006689">
    <property type="entry name" value="Small_GTPase_ARF/SAR"/>
</dbReference>
<dbReference type="GO" id="GO:0009044">
    <property type="term" value="F:xylan 1,4-beta-xylosidase activity"/>
    <property type="evidence" value="ECO:0007669"/>
    <property type="project" value="InterPro"/>
</dbReference>
<dbReference type="InterPro" id="IPR017853">
    <property type="entry name" value="GH"/>
</dbReference>
<evidence type="ECO:0000259" key="20">
    <source>
        <dbReference type="Pfam" id="PF00933"/>
    </source>
</evidence>
<dbReference type="EMBL" id="QGNW01000004">
    <property type="protein sequence ID" value="RVX21962.1"/>
    <property type="molecule type" value="Genomic_DNA"/>
</dbReference>
<evidence type="ECO:0000313" key="22">
    <source>
        <dbReference type="EMBL" id="RVX21962.1"/>
    </source>
</evidence>
<evidence type="ECO:0000313" key="23">
    <source>
        <dbReference type="Proteomes" id="UP000288805"/>
    </source>
</evidence>
<dbReference type="InterPro" id="IPR023395">
    <property type="entry name" value="MCP_dom_sf"/>
</dbReference>
<name>A0A438KL82_VITVI</name>
<keyword evidence="4" id="KW-0813">Transport</keyword>
<evidence type="ECO:0000256" key="1">
    <source>
        <dbReference type="ARBA" id="ARBA00004141"/>
    </source>
</evidence>
<dbReference type="SMART" id="SM00177">
    <property type="entry name" value="ARF"/>
    <property type="match status" value="1"/>
</dbReference>
<keyword evidence="15" id="KW-0449">Lipoprotein</keyword>
<feature type="binding site" evidence="18">
    <location>
        <position position="452"/>
    </location>
    <ligand>
        <name>Mg(2+)</name>
        <dbReference type="ChEBI" id="CHEBI:18420"/>
    </ligand>
</feature>
<dbReference type="PROSITE" id="PS51417">
    <property type="entry name" value="ARF"/>
    <property type="match status" value="1"/>
</dbReference>
<dbReference type="InterPro" id="IPR045872">
    <property type="entry name" value="Arf1-5-like"/>
</dbReference>
<dbReference type="AlphaFoldDB" id="A0A438KL82"/>
<evidence type="ECO:0000256" key="11">
    <source>
        <dbReference type="ARBA" id="ARBA00022927"/>
    </source>
</evidence>
<evidence type="ECO:0000259" key="21">
    <source>
        <dbReference type="Pfam" id="PF01915"/>
    </source>
</evidence>
<dbReference type="Gene3D" id="3.20.20.300">
    <property type="entry name" value="Glycoside hydrolase, family 3, N-terminal domain"/>
    <property type="match status" value="1"/>
</dbReference>
<dbReference type="GO" id="GO:0045493">
    <property type="term" value="P:xylan catabolic process"/>
    <property type="evidence" value="ECO:0007669"/>
    <property type="project" value="InterPro"/>
</dbReference>
<dbReference type="InterPro" id="IPR001764">
    <property type="entry name" value="Glyco_hydro_3_N"/>
</dbReference>
<dbReference type="PANTHER" id="PTHR42721:SF11">
    <property type="entry name" value="BETA-D-XYLOSIDASE 5-RELATED"/>
    <property type="match status" value="1"/>
</dbReference>
<dbReference type="Pfam" id="PF00153">
    <property type="entry name" value="Mito_carr"/>
    <property type="match status" value="2"/>
</dbReference>
<keyword evidence="18" id="KW-0479">Metal-binding</keyword>
<accession>A0A438KL82</accession>
<keyword evidence="12" id="KW-0333">Golgi apparatus</keyword>
<evidence type="ECO:0000256" key="7">
    <source>
        <dbReference type="ARBA" id="ARBA00022729"/>
    </source>
</evidence>
<keyword evidence="5 19" id="KW-0812">Transmembrane</keyword>
<evidence type="ECO:0000256" key="5">
    <source>
        <dbReference type="ARBA" id="ARBA00022692"/>
    </source>
</evidence>
<feature type="repeat" description="Solcar" evidence="19">
    <location>
        <begin position="202"/>
        <end position="289"/>
    </location>
</feature>
<dbReference type="CDD" id="cd04150">
    <property type="entry name" value="Arf1_5_like"/>
    <property type="match status" value="1"/>
</dbReference>
<evidence type="ECO:0000256" key="13">
    <source>
        <dbReference type="ARBA" id="ARBA00023134"/>
    </source>
</evidence>
<keyword evidence="11" id="KW-0653">Protein transport</keyword>
<dbReference type="SMART" id="SM00178">
    <property type="entry name" value="SAR"/>
    <property type="match status" value="1"/>
</dbReference>
<feature type="domain" description="Glycoside hydrolase family 3 N-terminal" evidence="20">
    <location>
        <begin position="758"/>
        <end position="943"/>
    </location>
</feature>
<evidence type="ECO:0000256" key="8">
    <source>
        <dbReference type="ARBA" id="ARBA00022741"/>
    </source>
</evidence>
<comment type="caution">
    <text evidence="22">The sequence shown here is derived from an EMBL/GenBank/DDBJ whole genome shotgun (WGS) entry which is preliminary data.</text>
</comment>
<dbReference type="SUPFAM" id="SSF52540">
    <property type="entry name" value="P-loop containing nucleoside triphosphate hydrolases"/>
    <property type="match status" value="1"/>
</dbReference>
<evidence type="ECO:0000256" key="4">
    <source>
        <dbReference type="ARBA" id="ARBA00022448"/>
    </source>
</evidence>
<dbReference type="GO" id="GO:0015031">
    <property type="term" value="P:protein transport"/>
    <property type="evidence" value="ECO:0007669"/>
    <property type="project" value="UniProtKB-KW"/>
</dbReference>
<dbReference type="InterPro" id="IPR002772">
    <property type="entry name" value="Glyco_hydro_3_C"/>
</dbReference>
<dbReference type="PANTHER" id="PTHR42721">
    <property type="entry name" value="SUGAR HYDROLASE-RELATED"/>
    <property type="match status" value="1"/>
</dbReference>
<feature type="binding site" evidence="18">
    <location>
        <position position="435"/>
    </location>
    <ligand>
        <name>Mg(2+)</name>
        <dbReference type="ChEBI" id="CHEBI:18420"/>
    </ligand>
</feature>
<dbReference type="Gene3D" id="2.60.40.10">
    <property type="entry name" value="Immunoglobulins"/>
    <property type="match status" value="1"/>
</dbReference>
<dbReference type="InterPro" id="IPR044993">
    <property type="entry name" value="BXL"/>
</dbReference>